<dbReference type="SMART" id="SM00962">
    <property type="entry name" value="SRP54"/>
    <property type="match status" value="1"/>
</dbReference>
<dbReference type="RefSeq" id="WP_142714088.1">
    <property type="nucleotide sequence ID" value="NZ_FXTH01000006.1"/>
</dbReference>
<evidence type="ECO:0000313" key="5">
    <source>
        <dbReference type="EMBL" id="SMO58969.1"/>
    </source>
</evidence>
<keyword evidence="5" id="KW-0969">Cilium</keyword>
<dbReference type="SUPFAM" id="SSF52540">
    <property type="entry name" value="P-loop containing nucleoside triphosphate hydrolases"/>
    <property type="match status" value="1"/>
</dbReference>
<proteinExistence type="predicted"/>
<sequence>MIIKKFHGESIKDARQNAYEALGKDCVVLETTAEDADREATVSVLVNDERGSGGREAVHAAPDQEEGDFIPRSIRKVKKLITEGVVNQFKPEIAKAENSGPHNTGHETTPASPQEGPAAKLMESPGQSDETGLSFFEQQGHPGQIDPRPEVQGDVSTAATGEEKNLQQRLDRLEGIISAGSQYMSHPVYLRLTEAGVPASMTGLWFKEVAMKGIDPFSQSRSFAKELAGIVRNKLSRAQPEGPVGSNLLFMGPAGAGKSTLIMKLASNAGFSDGNRVAVVAIEPPDTFVPYSILKSFAIDRGLSCYSVKTRVDLEQLQDELSNYDRVLFDTPALPMDPGEGLSLFSDIRQIISSVHPLEIHFTVNATLEGSLLGEEYTADYLSESDCLALTHMDETPRRGAVVPLMAGSGCKIRYISEGRQPEAGIRRFDADRFAEEILPL</sequence>
<keyword evidence="5" id="KW-0282">Flagellum</keyword>
<feature type="region of interest" description="Disordered" evidence="3">
    <location>
        <begin position="95"/>
        <end position="152"/>
    </location>
</feature>
<dbReference type="GO" id="GO:0006614">
    <property type="term" value="P:SRP-dependent cotranslational protein targeting to membrane"/>
    <property type="evidence" value="ECO:0007669"/>
    <property type="project" value="InterPro"/>
</dbReference>
<name>A0A521CHP9_9BACT</name>
<dbReference type="OrthoDB" id="1523243at2"/>
<keyword evidence="1" id="KW-0547">Nucleotide-binding</keyword>
<dbReference type="InterPro" id="IPR000897">
    <property type="entry name" value="SRP54_GTPase_dom"/>
</dbReference>
<dbReference type="Gene3D" id="3.40.50.300">
    <property type="entry name" value="P-loop containing nucleotide triphosphate hydrolases"/>
    <property type="match status" value="1"/>
</dbReference>
<keyword evidence="6" id="KW-1185">Reference proteome</keyword>
<reference evidence="5 6" key="1">
    <citation type="submission" date="2017-05" db="EMBL/GenBank/DDBJ databases">
        <authorList>
            <person name="Varghese N."/>
            <person name="Submissions S."/>
        </authorList>
    </citation>
    <scope>NUCLEOTIDE SEQUENCE [LARGE SCALE GENOMIC DNA]</scope>
    <source>
        <strain evidence="5 6">DSM 21194</strain>
    </source>
</reference>
<keyword evidence="2" id="KW-0342">GTP-binding</keyword>
<evidence type="ECO:0000256" key="2">
    <source>
        <dbReference type="ARBA" id="ARBA00023134"/>
    </source>
</evidence>
<keyword evidence="5" id="KW-0966">Cell projection</keyword>
<dbReference type="InterPro" id="IPR027417">
    <property type="entry name" value="P-loop_NTPase"/>
</dbReference>
<dbReference type="Proteomes" id="UP000317593">
    <property type="component" value="Unassembled WGS sequence"/>
</dbReference>
<evidence type="ECO:0000256" key="3">
    <source>
        <dbReference type="SAM" id="MobiDB-lite"/>
    </source>
</evidence>
<dbReference type="GO" id="GO:0005525">
    <property type="term" value="F:GTP binding"/>
    <property type="evidence" value="ECO:0007669"/>
    <property type="project" value="UniProtKB-KW"/>
</dbReference>
<organism evidence="5 6">
    <name type="scientific">Fodinibius sediminis</name>
    <dbReference type="NCBI Taxonomy" id="1214077"/>
    <lineage>
        <taxon>Bacteria</taxon>
        <taxon>Pseudomonadati</taxon>
        <taxon>Balneolota</taxon>
        <taxon>Balneolia</taxon>
        <taxon>Balneolales</taxon>
        <taxon>Balneolaceae</taxon>
        <taxon>Fodinibius</taxon>
    </lineage>
</organism>
<protein>
    <submittedName>
        <fullName evidence="5">Flagellar biosynthesis GTPase FlhF</fullName>
    </submittedName>
</protein>
<evidence type="ECO:0000313" key="6">
    <source>
        <dbReference type="Proteomes" id="UP000317593"/>
    </source>
</evidence>
<feature type="compositionally biased region" description="Polar residues" evidence="3">
    <location>
        <begin position="100"/>
        <end position="112"/>
    </location>
</feature>
<dbReference type="Pfam" id="PF00448">
    <property type="entry name" value="SRP54"/>
    <property type="match status" value="1"/>
</dbReference>
<dbReference type="AlphaFoldDB" id="A0A521CHP9"/>
<feature type="domain" description="SRP54-type proteins GTP-binding" evidence="4">
    <location>
        <begin position="245"/>
        <end position="440"/>
    </location>
</feature>
<accession>A0A521CHP9</accession>
<gene>
    <name evidence="5" type="ORF">SAMN06265218_10694</name>
</gene>
<evidence type="ECO:0000256" key="1">
    <source>
        <dbReference type="ARBA" id="ARBA00022741"/>
    </source>
</evidence>
<evidence type="ECO:0000259" key="4">
    <source>
        <dbReference type="SMART" id="SM00962"/>
    </source>
</evidence>
<dbReference type="EMBL" id="FXTH01000006">
    <property type="protein sequence ID" value="SMO58969.1"/>
    <property type="molecule type" value="Genomic_DNA"/>
</dbReference>